<dbReference type="EMBL" id="LBTR01000037">
    <property type="protein sequence ID" value="KKQ43972.1"/>
    <property type="molecule type" value="Genomic_DNA"/>
</dbReference>
<dbReference type="AlphaFoldDB" id="A0A0G0HP24"/>
<comment type="caution">
    <text evidence="1">The sequence shown here is derived from an EMBL/GenBank/DDBJ whole genome shotgun (WGS) entry which is preliminary data.</text>
</comment>
<name>A0A0G0HP24_9BACT</name>
<organism evidence="1 2">
    <name type="scientific">Candidatus Woesebacteria bacterium GW2011_GWA1_37_8</name>
    <dbReference type="NCBI Taxonomy" id="1618546"/>
    <lineage>
        <taxon>Bacteria</taxon>
        <taxon>Candidatus Woeseibacteriota</taxon>
    </lineage>
</organism>
<evidence type="ECO:0000313" key="1">
    <source>
        <dbReference type="EMBL" id="KKQ43972.1"/>
    </source>
</evidence>
<accession>A0A0G0HP24</accession>
<evidence type="ECO:0000313" key="2">
    <source>
        <dbReference type="Proteomes" id="UP000034603"/>
    </source>
</evidence>
<dbReference type="Proteomes" id="UP000034603">
    <property type="component" value="Unassembled WGS sequence"/>
</dbReference>
<protein>
    <submittedName>
        <fullName evidence="1">Uncharacterized protein</fullName>
    </submittedName>
</protein>
<proteinExistence type="predicted"/>
<gene>
    <name evidence="1" type="ORF">US62_C0037G0009</name>
</gene>
<sequence>METQEGVKINEKDTNETLNISPNIISELAEETKTRSVDNTGEFLVFIIDNGKEQVKVRVGIGHGFGVSYSPQQSVDNLRPFVSEGFKVVADFHNHTPESVKVYGEVGMASEFGFSPSMADISSDVPAKLKEEFGQDDYPHMIGVFANESVHINGFKYIREPSKEEEAEIEFDDPFYVEQDADEIGIKLLPSKYTKPNVLLDKGIITTVNINTDLSDPSIKLNNPIIDKIV</sequence>
<reference evidence="1 2" key="1">
    <citation type="journal article" date="2015" name="Nature">
        <title>rRNA introns, odd ribosomes, and small enigmatic genomes across a large radiation of phyla.</title>
        <authorList>
            <person name="Brown C.T."/>
            <person name="Hug L.A."/>
            <person name="Thomas B.C."/>
            <person name="Sharon I."/>
            <person name="Castelle C.J."/>
            <person name="Singh A."/>
            <person name="Wilkins M.J."/>
            <person name="Williams K.H."/>
            <person name="Banfield J.F."/>
        </authorList>
    </citation>
    <scope>NUCLEOTIDE SEQUENCE [LARGE SCALE GENOMIC DNA]</scope>
</reference>